<sequence>MHHPTAPRPLARAGRRHALLLLAALAAAPAAPALAAGPYPDKPVRVVVPFPAGGGTDIVARLIGPYLSAELKQPIVFDNRAGAATVIGTEQVASAPADGYTLLFTSSAFTANASLMKKLPYDPLRDFAPIGQAALHPFVLVAHPSIPANDLKGLLAYAKQNPGKLSYASVGPGSSQHLGMELLKRMAGVDIVHIPYRGSAPAMADLLGGQVDLMFNGISPTLQHIRSGKLKVLATDSDRRVPLLPDVPTVAEAAGLPGYKITTWSGLLAPAGIPDDVKTRLEAAWAKVMGNADLKKELTERGLVPNYVAAGPFGQMLKDDKEEWARLTRDAKVQPE</sequence>
<name>A0ABP8GDA8_9BURK</name>
<gene>
    <name evidence="3" type="ORF">GCM10023144_02080</name>
</gene>
<accession>A0ABP8GDA8</accession>
<comment type="similarity">
    <text evidence="1">Belongs to the UPF0065 (bug) family.</text>
</comment>
<reference evidence="4" key="1">
    <citation type="journal article" date="2019" name="Int. J. Syst. Evol. Microbiol.">
        <title>The Global Catalogue of Microorganisms (GCM) 10K type strain sequencing project: providing services to taxonomists for standard genome sequencing and annotation.</title>
        <authorList>
            <consortium name="The Broad Institute Genomics Platform"/>
            <consortium name="The Broad Institute Genome Sequencing Center for Infectious Disease"/>
            <person name="Wu L."/>
            <person name="Ma J."/>
        </authorList>
    </citation>
    <scope>NUCLEOTIDE SEQUENCE [LARGE SCALE GENOMIC DNA]</scope>
    <source>
        <strain evidence="4">JCM 17666</strain>
    </source>
</reference>
<dbReference type="EMBL" id="BAABFO010000001">
    <property type="protein sequence ID" value="GAA4322257.1"/>
    <property type="molecule type" value="Genomic_DNA"/>
</dbReference>
<evidence type="ECO:0000313" key="4">
    <source>
        <dbReference type="Proteomes" id="UP001501671"/>
    </source>
</evidence>
<organism evidence="3 4">
    <name type="scientific">Pigmentiphaga soli</name>
    <dbReference type="NCBI Taxonomy" id="1007095"/>
    <lineage>
        <taxon>Bacteria</taxon>
        <taxon>Pseudomonadati</taxon>
        <taxon>Pseudomonadota</taxon>
        <taxon>Betaproteobacteria</taxon>
        <taxon>Burkholderiales</taxon>
        <taxon>Alcaligenaceae</taxon>
        <taxon>Pigmentiphaga</taxon>
    </lineage>
</organism>
<dbReference type="Gene3D" id="3.40.190.150">
    <property type="entry name" value="Bordetella uptake gene, domain 1"/>
    <property type="match status" value="1"/>
</dbReference>
<dbReference type="RefSeq" id="WP_345245423.1">
    <property type="nucleotide sequence ID" value="NZ_BAABFO010000001.1"/>
</dbReference>
<protein>
    <submittedName>
        <fullName evidence="3">Tripartite tricarboxylate transporter substrate binding protein</fullName>
    </submittedName>
</protein>
<evidence type="ECO:0000256" key="1">
    <source>
        <dbReference type="ARBA" id="ARBA00006987"/>
    </source>
</evidence>
<dbReference type="InterPro" id="IPR006311">
    <property type="entry name" value="TAT_signal"/>
</dbReference>
<dbReference type="InterPro" id="IPR042100">
    <property type="entry name" value="Bug_dom1"/>
</dbReference>
<proteinExistence type="inferred from homology"/>
<comment type="caution">
    <text evidence="3">The sequence shown here is derived from an EMBL/GenBank/DDBJ whole genome shotgun (WGS) entry which is preliminary data.</text>
</comment>
<evidence type="ECO:0000313" key="3">
    <source>
        <dbReference type="EMBL" id="GAA4322257.1"/>
    </source>
</evidence>
<feature type="chain" id="PRO_5045118799" evidence="2">
    <location>
        <begin position="36"/>
        <end position="336"/>
    </location>
</feature>
<dbReference type="Gene3D" id="3.40.190.10">
    <property type="entry name" value="Periplasmic binding protein-like II"/>
    <property type="match status" value="1"/>
</dbReference>
<feature type="signal peptide" evidence="2">
    <location>
        <begin position="1"/>
        <end position="35"/>
    </location>
</feature>
<keyword evidence="2" id="KW-0732">Signal</keyword>
<dbReference type="PANTHER" id="PTHR42928">
    <property type="entry name" value="TRICARBOXYLATE-BINDING PROTEIN"/>
    <property type="match status" value="1"/>
</dbReference>
<dbReference type="InterPro" id="IPR005064">
    <property type="entry name" value="BUG"/>
</dbReference>
<evidence type="ECO:0000256" key="2">
    <source>
        <dbReference type="SAM" id="SignalP"/>
    </source>
</evidence>
<dbReference type="Proteomes" id="UP001501671">
    <property type="component" value="Unassembled WGS sequence"/>
</dbReference>
<dbReference type="PIRSF" id="PIRSF017082">
    <property type="entry name" value="YflP"/>
    <property type="match status" value="1"/>
</dbReference>
<dbReference type="Pfam" id="PF03401">
    <property type="entry name" value="TctC"/>
    <property type="match status" value="1"/>
</dbReference>
<dbReference type="CDD" id="cd13578">
    <property type="entry name" value="PBP2_Bug27"/>
    <property type="match status" value="1"/>
</dbReference>
<keyword evidence="4" id="KW-1185">Reference proteome</keyword>
<dbReference type="PROSITE" id="PS51318">
    <property type="entry name" value="TAT"/>
    <property type="match status" value="1"/>
</dbReference>
<dbReference type="SUPFAM" id="SSF53850">
    <property type="entry name" value="Periplasmic binding protein-like II"/>
    <property type="match status" value="1"/>
</dbReference>
<dbReference type="PANTHER" id="PTHR42928:SF5">
    <property type="entry name" value="BLR1237 PROTEIN"/>
    <property type="match status" value="1"/>
</dbReference>